<gene>
    <name evidence="7" type="ORF">HJG59_005622</name>
</gene>
<protein>
    <submittedName>
        <fullName evidence="7">GTPase, IMAP family member 2</fullName>
    </submittedName>
</protein>
<dbReference type="SUPFAM" id="SSF52540">
    <property type="entry name" value="P-loop containing nucleoside triphosphate hydrolases"/>
    <property type="match status" value="1"/>
</dbReference>
<evidence type="ECO:0000256" key="5">
    <source>
        <dbReference type="SAM" id="Phobius"/>
    </source>
</evidence>
<dbReference type="PANTHER" id="PTHR10903:SF7">
    <property type="entry name" value="GTPASE IMAP FAMILY MEMBER 2"/>
    <property type="match status" value="1"/>
</dbReference>
<sequence length="336" mass="37523">MDQNAYSLSGKKVTSGPHMKSQPTRGSELRIILVGKTGTGKSATGNSILGKQAFESQLCAQTLTKTCSESRGSWGEREVVIIDTPDVFSGKDHSDPLYTEVQRCYLLSAPGPHVLLLVTQLGRFTAQDQQAAQRVKEIFGEDAMRHTIVLFTHKEDLDGGSLMDYIRDSDNKALGKLVAACGGRACAFNNRAEGSARVHQVEELMDLIEGLGVEKRGEHYTNELYSLVTRLECGPEQSERRLKDFKESLIKHMEIQRHRTMMAKENYLKGALIKILVCIQSFVKLLILLFCVLPRLCYFFYCLLCSTCNLLCSLLLTSLRKVIPGKMIGVERKTPR</sequence>
<dbReference type="InterPro" id="IPR027417">
    <property type="entry name" value="P-loop_NTPase"/>
</dbReference>
<dbReference type="InterPro" id="IPR045058">
    <property type="entry name" value="GIMA/IAN/Toc"/>
</dbReference>
<evidence type="ECO:0000259" key="6">
    <source>
        <dbReference type="PROSITE" id="PS51720"/>
    </source>
</evidence>
<organism evidence="7 8">
    <name type="scientific">Molossus molossus</name>
    <name type="common">Pallas' mastiff bat</name>
    <name type="synonym">Vespertilio molossus</name>
    <dbReference type="NCBI Taxonomy" id="27622"/>
    <lineage>
        <taxon>Eukaryota</taxon>
        <taxon>Metazoa</taxon>
        <taxon>Chordata</taxon>
        <taxon>Craniata</taxon>
        <taxon>Vertebrata</taxon>
        <taxon>Euteleostomi</taxon>
        <taxon>Mammalia</taxon>
        <taxon>Eutheria</taxon>
        <taxon>Laurasiatheria</taxon>
        <taxon>Chiroptera</taxon>
        <taxon>Yangochiroptera</taxon>
        <taxon>Molossidae</taxon>
        <taxon>Molossus</taxon>
    </lineage>
</organism>
<evidence type="ECO:0000313" key="7">
    <source>
        <dbReference type="EMBL" id="KAF6469464.1"/>
    </source>
</evidence>
<keyword evidence="5" id="KW-1133">Transmembrane helix</keyword>
<dbReference type="Proteomes" id="UP000550707">
    <property type="component" value="Unassembled WGS sequence"/>
</dbReference>
<dbReference type="PANTHER" id="PTHR10903">
    <property type="entry name" value="GTPASE, IMAP FAMILY MEMBER-RELATED"/>
    <property type="match status" value="1"/>
</dbReference>
<dbReference type="InParanoid" id="A0A7J8HAT7"/>
<comment type="similarity">
    <text evidence="1">Belongs to the TRAFAC class TrmE-Era-EngA-EngB-Septin-like GTPase superfamily. AIG1/Toc34/Toc159-like paraseptin GTPase family. IAN subfamily.</text>
</comment>
<comment type="caution">
    <text evidence="7">The sequence shown here is derived from an EMBL/GenBank/DDBJ whole genome shotgun (WGS) entry which is preliminary data.</text>
</comment>
<accession>A0A7J8HAT7</accession>
<evidence type="ECO:0000256" key="3">
    <source>
        <dbReference type="ARBA" id="ARBA00023134"/>
    </source>
</evidence>
<reference evidence="7 8" key="1">
    <citation type="journal article" date="2020" name="Nature">
        <title>Six reference-quality genomes reveal evolution of bat adaptations.</title>
        <authorList>
            <person name="Jebb D."/>
            <person name="Huang Z."/>
            <person name="Pippel M."/>
            <person name="Hughes G.M."/>
            <person name="Lavrichenko K."/>
            <person name="Devanna P."/>
            <person name="Winkler S."/>
            <person name="Jermiin L.S."/>
            <person name="Skirmuntt E.C."/>
            <person name="Katzourakis A."/>
            <person name="Burkitt-Gray L."/>
            <person name="Ray D.A."/>
            <person name="Sullivan K.A.M."/>
            <person name="Roscito J.G."/>
            <person name="Kirilenko B.M."/>
            <person name="Davalos L.M."/>
            <person name="Corthals A.P."/>
            <person name="Power M.L."/>
            <person name="Jones G."/>
            <person name="Ransome R.D."/>
            <person name="Dechmann D.K.N."/>
            <person name="Locatelli A.G."/>
            <person name="Puechmaille S.J."/>
            <person name="Fedrigo O."/>
            <person name="Jarvis E.D."/>
            <person name="Hiller M."/>
            <person name="Vernes S.C."/>
            <person name="Myers E.W."/>
            <person name="Teeling E.C."/>
        </authorList>
    </citation>
    <scope>NUCLEOTIDE SEQUENCE [LARGE SCALE GENOMIC DNA]</scope>
    <source>
        <strain evidence="7">MMolMol1</strain>
        <tissue evidence="7">Muscle</tissue>
    </source>
</reference>
<feature type="region of interest" description="Disordered" evidence="4">
    <location>
        <begin position="1"/>
        <end position="26"/>
    </location>
</feature>
<proteinExistence type="inferred from homology"/>
<keyword evidence="8" id="KW-1185">Reference proteome</keyword>
<feature type="transmembrane region" description="Helical" evidence="5">
    <location>
        <begin position="271"/>
        <end position="292"/>
    </location>
</feature>
<keyword evidence="5" id="KW-0472">Membrane</keyword>
<dbReference type="Gene3D" id="3.40.50.300">
    <property type="entry name" value="P-loop containing nucleotide triphosphate hydrolases"/>
    <property type="match status" value="1"/>
</dbReference>
<evidence type="ECO:0000313" key="8">
    <source>
        <dbReference type="Proteomes" id="UP000550707"/>
    </source>
</evidence>
<dbReference type="OrthoDB" id="8954335at2759"/>
<evidence type="ECO:0000256" key="1">
    <source>
        <dbReference type="ARBA" id="ARBA00008535"/>
    </source>
</evidence>
<dbReference type="AlphaFoldDB" id="A0A7J8HAT7"/>
<dbReference type="InterPro" id="IPR006703">
    <property type="entry name" value="G_AIG1"/>
</dbReference>
<dbReference type="CDD" id="cd01852">
    <property type="entry name" value="AIG1"/>
    <property type="match status" value="1"/>
</dbReference>
<dbReference type="FunFam" id="3.40.50.300:FF:000366">
    <property type="entry name" value="GTPase, IMAP family member 2"/>
    <property type="match status" value="1"/>
</dbReference>
<feature type="domain" description="AIG1-type G" evidence="6">
    <location>
        <begin position="26"/>
        <end position="229"/>
    </location>
</feature>
<evidence type="ECO:0000256" key="4">
    <source>
        <dbReference type="SAM" id="MobiDB-lite"/>
    </source>
</evidence>
<keyword evidence="3" id="KW-0342">GTP-binding</keyword>
<dbReference type="GO" id="GO:0005525">
    <property type="term" value="F:GTP binding"/>
    <property type="evidence" value="ECO:0007669"/>
    <property type="project" value="UniProtKB-KW"/>
</dbReference>
<evidence type="ECO:0000256" key="2">
    <source>
        <dbReference type="ARBA" id="ARBA00022741"/>
    </source>
</evidence>
<keyword evidence="2" id="KW-0547">Nucleotide-binding</keyword>
<dbReference type="PROSITE" id="PS51720">
    <property type="entry name" value="G_AIG1"/>
    <property type="match status" value="1"/>
</dbReference>
<keyword evidence="5" id="KW-0812">Transmembrane</keyword>
<name>A0A7J8HAT7_MOLMO</name>
<dbReference type="GO" id="GO:0005783">
    <property type="term" value="C:endoplasmic reticulum"/>
    <property type="evidence" value="ECO:0007669"/>
    <property type="project" value="TreeGrafter"/>
</dbReference>
<dbReference type="EMBL" id="JACASF010000007">
    <property type="protein sequence ID" value="KAF6469464.1"/>
    <property type="molecule type" value="Genomic_DNA"/>
</dbReference>
<feature type="transmembrane region" description="Helical" evidence="5">
    <location>
        <begin position="298"/>
        <end position="317"/>
    </location>
</feature>
<dbReference type="Pfam" id="PF04548">
    <property type="entry name" value="AIG1"/>
    <property type="match status" value="1"/>
</dbReference>